<sequence>MLNRRSFVATVTAATLLAATAARAEDALANIEKTKTIRIAVPTDYPPYGFAGLDLQPQGLDIDMAKLIADKMGAKLEMVPVTSANRIPYLQTAQVDLVISTLGKNAEREKVIDFSHAYAPFFQAVYGPKSMEIKDFAALDGKTIAVAKGAMEETELAKLGPAGMVFSRYEDQATATAAFVAGQTQLIATSTSNAALMAQKNPQLDAEMKLIIKESPCFVGINKGQDALLGKVNEIILAAKADGTLDKLSMKWLKKPAGDLPL</sequence>
<dbReference type="RefSeq" id="WP_036637798.1">
    <property type="nucleotide sequence ID" value="NZ_JAYRGJ010000010.1"/>
</dbReference>
<feature type="domain" description="Solute-binding protein family 3/N-terminal" evidence="6">
    <location>
        <begin position="36"/>
        <end position="256"/>
    </location>
</feature>
<feature type="signal peptide" evidence="5">
    <location>
        <begin position="1"/>
        <end position="24"/>
    </location>
</feature>
<feature type="chain" id="PRO_5001817254" evidence="5">
    <location>
        <begin position="25"/>
        <end position="262"/>
    </location>
</feature>
<dbReference type="GO" id="GO:0030313">
    <property type="term" value="C:cell envelope"/>
    <property type="evidence" value="ECO:0007669"/>
    <property type="project" value="UniProtKB-SubCell"/>
</dbReference>
<dbReference type="eggNOG" id="COG0834">
    <property type="taxonomic scope" value="Bacteria"/>
</dbReference>
<dbReference type="InterPro" id="IPR001638">
    <property type="entry name" value="Solute-binding_3/MltF_N"/>
</dbReference>
<accession>A0A086XV47</accession>
<evidence type="ECO:0000256" key="1">
    <source>
        <dbReference type="ARBA" id="ARBA00004196"/>
    </source>
</evidence>
<dbReference type="Gene3D" id="3.40.190.10">
    <property type="entry name" value="Periplasmic binding protein-like II"/>
    <property type="match status" value="2"/>
</dbReference>
<comment type="caution">
    <text evidence="7">The sequence shown here is derived from an EMBL/GenBank/DDBJ whole genome shotgun (WGS) entry which is preliminary data.</text>
</comment>
<dbReference type="Pfam" id="PF00497">
    <property type="entry name" value="SBP_bac_3"/>
    <property type="match status" value="1"/>
</dbReference>
<evidence type="ECO:0000313" key="8">
    <source>
        <dbReference type="Proteomes" id="UP000028824"/>
    </source>
</evidence>
<evidence type="ECO:0000256" key="5">
    <source>
        <dbReference type="SAM" id="SignalP"/>
    </source>
</evidence>
<dbReference type="PROSITE" id="PS01039">
    <property type="entry name" value="SBP_BACTERIAL_3"/>
    <property type="match status" value="1"/>
</dbReference>
<evidence type="ECO:0000256" key="2">
    <source>
        <dbReference type="ARBA" id="ARBA00010333"/>
    </source>
</evidence>
<dbReference type="SMART" id="SM00062">
    <property type="entry name" value="PBPb"/>
    <property type="match status" value="1"/>
</dbReference>
<evidence type="ECO:0000313" key="7">
    <source>
        <dbReference type="EMBL" id="KFI25897.1"/>
    </source>
</evidence>
<dbReference type="PROSITE" id="PS51318">
    <property type="entry name" value="TAT"/>
    <property type="match status" value="1"/>
</dbReference>
<dbReference type="SUPFAM" id="SSF53850">
    <property type="entry name" value="Periplasmic binding protein-like II"/>
    <property type="match status" value="1"/>
</dbReference>
<evidence type="ECO:0000259" key="6">
    <source>
        <dbReference type="SMART" id="SM00062"/>
    </source>
</evidence>
<evidence type="ECO:0000256" key="3">
    <source>
        <dbReference type="ARBA" id="ARBA00022729"/>
    </source>
</evidence>
<comment type="similarity">
    <text evidence="2 4">Belongs to the bacterial solute-binding protein 3 family.</text>
</comment>
<dbReference type="PANTHER" id="PTHR35936">
    <property type="entry name" value="MEMBRANE-BOUND LYTIC MUREIN TRANSGLYCOSYLASE F"/>
    <property type="match status" value="1"/>
</dbReference>
<protein>
    <submittedName>
        <fullName evidence="7">Amino acid ABC transporter substrate-binding protein</fullName>
    </submittedName>
</protein>
<proteinExistence type="inferred from homology"/>
<dbReference type="AlphaFoldDB" id="A0A086XV47"/>
<comment type="subcellular location">
    <subcellularLocation>
        <location evidence="1">Cell envelope</location>
    </subcellularLocation>
</comment>
<dbReference type="EMBL" id="JFZB01000018">
    <property type="protein sequence ID" value="KFI25897.1"/>
    <property type="molecule type" value="Genomic_DNA"/>
</dbReference>
<gene>
    <name evidence="7" type="ORF">CG50_02675</name>
</gene>
<dbReference type="Proteomes" id="UP000028824">
    <property type="component" value="Unassembled WGS sequence"/>
</dbReference>
<organism evidence="7 8">
    <name type="scientific">Paenirhodobacter enshiensis</name>
    <dbReference type="NCBI Taxonomy" id="1105367"/>
    <lineage>
        <taxon>Bacteria</taxon>
        <taxon>Pseudomonadati</taxon>
        <taxon>Pseudomonadota</taxon>
        <taxon>Alphaproteobacteria</taxon>
        <taxon>Rhodobacterales</taxon>
        <taxon>Rhodobacter group</taxon>
        <taxon>Paenirhodobacter</taxon>
    </lineage>
</organism>
<dbReference type="InterPro" id="IPR018313">
    <property type="entry name" value="SBP_3_CS"/>
</dbReference>
<dbReference type="OrthoDB" id="6192933at2"/>
<dbReference type="InterPro" id="IPR006311">
    <property type="entry name" value="TAT_signal"/>
</dbReference>
<keyword evidence="3 5" id="KW-0732">Signal</keyword>
<dbReference type="PANTHER" id="PTHR35936:SF37">
    <property type="entry name" value="AMINO ACID ABC TRANSPORTER SUBSTRATE-BINDING PROTEIN"/>
    <property type="match status" value="1"/>
</dbReference>
<keyword evidence="8" id="KW-1185">Reference proteome</keyword>
<name>A0A086XV47_9RHOB</name>
<reference evidence="7 8" key="1">
    <citation type="submission" date="2014-03" db="EMBL/GenBank/DDBJ databases">
        <title>Genome of Paenirhodobacter enshiensis DW2-9.</title>
        <authorList>
            <person name="Wang D."/>
            <person name="Wang G."/>
        </authorList>
    </citation>
    <scope>NUCLEOTIDE SEQUENCE [LARGE SCALE GENOMIC DNA]</scope>
    <source>
        <strain evidence="7 8">DW2-9</strain>
    </source>
</reference>
<dbReference type="STRING" id="1105367.CG50_02675"/>
<evidence type="ECO:0000256" key="4">
    <source>
        <dbReference type="RuleBase" id="RU003744"/>
    </source>
</evidence>